<dbReference type="InterPro" id="IPR011990">
    <property type="entry name" value="TPR-like_helical_dom_sf"/>
</dbReference>
<dbReference type="RefSeq" id="WP_044839335.1">
    <property type="nucleotide sequence ID" value="NZ_CP059733.1"/>
</dbReference>
<dbReference type="InterPro" id="IPR032698">
    <property type="entry name" value="SirB1_N"/>
</dbReference>
<gene>
    <name evidence="3" type="ORF">SG34_008395</name>
</gene>
<evidence type="ECO:0000313" key="3">
    <source>
        <dbReference type="EMBL" id="WDE06895.1"/>
    </source>
</evidence>
<dbReference type="Proteomes" id="UP000032352">
    <property type="component" value="Chromosome"/>
</dbReference>
<dbReference type="EMBL" id="CP059733">
    <property type="protein sequence ID" value="WDE06895.1"/>
    <property type="molecule type" value="Genomic_DNA"/>
</dbReference>
<evidence type="ECO:0000259" key="2">
    <source>
        <dbReference type="Pfam" id="PF13369"/>
    </source>
</evidence>
<dbReference type="KEGG" id="tvd:SG34_008395"/>
<dbReference type="Pfam" id="PF13369">
    <property type="entry name" value="Transglut_core2"/>
    <property type="match status" value="1"/>
</dbReference>
<name>A0AAE9Z589_9GAMM</name>
<comment type="similarity">
    <text evidence="1">Belongs to the UPF0162 family.</text>
</comment>
<reference evidence="3 4" key="1">
    <citation type="journal article" date="2015" name="Genome Announc.">
        <title>Draft Genome Sequences of Marine Isolates of Thalassomonas viridans and Thalassomonas actiniarum.</title>
        <authorList>
            <person name="Olonade I."/>
            <person name="van Zyl L.J."/>
            <person name="Trindade M."/>
        </authorList>
    </citation>
    <scope>NUCLEOTIDE SEQUENCE [LARGE SCALE GENOMIC DNA]</scope>
    <source>
        <strain evidence="3 4">XOM25</strain>
    </source>
</reference>
<sequence>MNELLLSEIKSDEKDLIQSLVLLEEHIFASSGIFAEDLDKLIKECLAAIEEIDEPLEQVEQLINELFVRHLLLDEYRDFWPVAGHRLESGIKYRALAPSLKVILIHHIITECGFDVDIIYVPEKNMIRVVCDDIYAIIFDPVTGESLNWNELDKRMDEVEGDPSQQELLPLSHKSLLADHITSVKNALIREQVFDLALKCVDLLLALRPDDPFERRDRGFLLHQLDCFKVAYDDYRFFVEQCPKDPAAQLLKLQLDNIRIADTVIH</sequence>
<proteinExistence type="inferred from homology"/>
<evidence type="ECO:0000256" key="1">
    <source>
        <dbReference type="ARBA" id="ARBA00007100"/>
    </source>
</evidence>
<feature type="domain" description="Protein SirB1 N-terminal" evidence="2">
    <location>
        <begin position="36"/>
        <end position="177"/>
    </location>
</feature>
<dbReference type="SUPFAM" id="SSF48452">
    <property type="entry name" value="TPR-like"/>
    <property type="match status" value="1"/>
</dbReference>
<keyword evidence="4" id="KW-1185">Reference proteome</keyword>
<reference evidence="3 4" key="2">
    <citation type="journal article" date="2022" name="Mar. Drugs">
        <title>Bioassay-Guided Fractionation Leads to the Detection of Cholic Acid Generated by the Rare Thalassomonas sp.</title>
        <authorList>
            <person name="Pheiffer F."/>
            <person name="Schneider Y.K."/>
            <person name="Hansen E.H."/>
            <person name="Andersen J.H."/>
            <person name="Isaksson J."/>
            <person name="Busche T."/>
            <person name="R C."/>
            <person name="Kalinowski J."/>
            <person name="Zyl L.V."/>
            <person name="Trindade M."/>
        </authorList>
    </citation>
    <scope>NUCLEOTIDE SEQUENCE [LARGE SCALE GENOMIC DNA]</scope>
    <source>
        <strain evidence="3 4">XOM25</strain>
    </source>
</reference>
<organism evidence="3 4">
    <name type="scientific">Thalassomonas viridans</name>
    <dbReference type="NCBI Taxonomy" id="137584"/>
    <lineage>
        <taxon>Bacteria</taxon>
        <taxon>Pseudomonadati</taxon>
        <taxon>Pseudomonadota</taxon>
        <taxon>Gammaproteobacteria</taxon>
        <taxon>Alteromonadales</taxon>
        <taxon>Colwelliaceae</taxon>
        <taxon>Thalassomonas</taxon>
    </lineage>
</organism>
<evidence type="ECO:0000313" key="4">
    <source>
        <dbReference type="Proteomes" id="UP000032352"/>
    </source>
</evidence>
<dbReference type="Pfam" id="PF13371">
    <property type="entry name" value="TPR_9"/>
    <property type="match status" value="1"/>
</dbReference>
<dbReference type="AlphaFoldDB" id="A0AAE9Z589"/>
<protein>
    <submittedName>
        <fullName evidence="3">Tetratricopeptide repeat protein</fullName>
    </submittedName>
</protein>
<accession>A0AAE9Z589</accession>